<keyword evidence="7" id="KW-0509">mRNA transport</keyword>
<evidence type="ECO:0000256" key="3">
    <source>
        <dbReference type="ARBA" id="ARBA00009548"/>
    </source>
</evidence>
<feature type="compositionally biased region" description="Polar residues" evidence="13">
    <location>
        <begin position="57"/>
        <end position="67"/>
    </location>
</feature>
<feature type="domain" description="Btz" evidence="14">
    <location>
        <begin position="141"/>
        <end position="269"/>
    </location>
</feature>
<dbReference type="InterPro" id="IPR018545">
    <property type="entry name" value="Btz_dom"/>
</dbReference>
<feature type="compositionally biased region" description="Low complexity" evidence="13">
    <location>
        <begin position="77"/>
        <end position="94"/>
    </location>
</feature>
<dbReference type="GO" id="GO:0003729">
    <property type="term" value="F:mRNA binding"/>
    <property type="evidence" value="ECO:0007669"/>
    <property type="project" value="InterPro"/>
</dbReference>
<feature type="compositionally biased region" description="Pro residues" evidence="13">
    <location>
        <begin position="483"/>
        <end position="493"/>
    </location>
</feature>
<evidence type="ECO:0000259" key="14">
    <source>
        <dbReference type="SMART" id="SM01044"/>
    </source>
</evidence>
<feature type="region of interest" description="Disordered" evidence="13">
    <location>
        <begin position="154"/>
        <end position="174"/>
    </location>
</feature>
<keyword evidence="12" id="KW-0539">Nucleus</keyword>
<comment type="caution">
    <text evidence="15">The sequence shown here is derived from an EMBL/GenBank/DDBJ whole genome shotgun (WGS) entry which is preliminary data.</text>
</comment>
<dbReference type="SMART" id="SM01044">
    <property type="entry name" value="Btz"/>
    <property type="match status" value="1"/>
</dbReference>
<dbReference type="GO" id="GO:0035145">
    <property type="term" value="C:exon-exon junction complex"/>
    <property type="evidence" value="ECO:0007669"/>
    <property type="project" value="InterPro"/>
</dbReference>
<feature type="region of interest" description="Disordered" evidence="13">
    <location>
        <begin position="469"/>
        <end position="510"/>
    </location>
</feature>
<comment type="similarity">
    <text evidence="3">Belongs to the CASC3 family.</text>
</comment>
<dbReference type="GO" id="GO:0000184">
    <property type="term" value="P:nuclear-transcribed mRNA catabolic process, nonsense-mediated decay"/>
    <property type="evidence" value="ECO:0007669"/>
    <property type="project" value="UniProtKB-KW"/>
</dbReference>
<dbReference type="Pfam" id="PF09405">
    <property type="entry name" value="Btz"/>
    <property type="match status" value="1"/>
</dbReference>
<feature type="region of interest" description="Disordered" evidence="13">
    <location>
        <begin position="246"/>
        <end position="269"/>
    </location>
</feature>
<dbReference type="EMBL" id="MU864960">
    <property type="protein sequence ID" value="KAK4463356.1"/>
    <property type="molecule type" value="Genomic_DNA"/>
</dbReference>
<accession>A0AAV9HW98</accession>
<keyword evidence="6" id="KW-0507">mRNA processing</keyword>
<reference evidence="15" key="1">
    <citation type="journal article" date="2023" name="Mol. Phylogenet. Evol.">
        <title>Genome-scale phylogeny and comparative genomics of the fungal order Sordariales.</title>
        <authorList>
            <person name="Hensen N."/>
            <person name="Bonometti L."/>
            <person name="Westerberg I."/>
            <person name="Brannstrom I.O."/>
            <person name="Guillou S."/>
            <person name="Cros-Aarteil S."/>
            <person name="Calhoun S."/>
            <person name="Haridas S."/>
            <person name="Kuo A."/>
            <person name="Mondo S."/>
            <person name="Pangilinan J."/>
            <person name="Riley R."/>
            <person name="LaButti K."/>
            <person name="Andreopoulos B."/>
            <person name="Lipzen A."/>
            <person name="Chen C."/>
            <person name="Yan M."/>
            <person name="Daum C."/>
            <person name="Ng V."/>
            <person name="Clum A."/>
            <person name="Steindorff A."/>
            <person name="Ohm R.A."/>
            <person name="Martin F."/>
            <person name="Silar P."/>
            <person name="Natvig D.O."/>
            <person name="Lalanne C."/>
            <person name="Gautier V."/>
            <person name="Ament-Velasquez S.L."/>
            <person name="Kruys A."/>
            <person name="Hutchinson M.I."/>
            <person name="Powell A.J."/>
            <person name="Barry K."/>
            <person name="Miller A.N."/>
            <person name="Grigoriev I.V."/>
            <person name="Debuchy R."/>
            <person name="Gladieux P."/>
            <person name="Hiltunen Thoren M."/>
            <person name="Johannesson H."/>
        </authorList>
    </citation>
    <scope>NUCLEOTIDE SEQUENCE</scope>
    <source>
        <strain evidence="15">PSN324</strain>
    </source>
</reference>
<feature type="region of interest" description="Disordered" evidence="13">
    <location>
        <begin position="190"/>
        <end position="225"/>
    </location>
</feature>
<keyword evidence="16" id="KW-1185">Reference proteome</keyword>
<proteinExistence type="inferred from homology"/>
<feature type="compositionally biased region" description="Basic residues" evidence="13">
    <location>
        <begin position="8"/>
        <end position="17"/>
    </location>
</feature>
<name>A0AAV9HW98_9PEZI</name>
<comment type="subcellular location">
    <subcellularLocation>
        <location evidence="2">Cytoplasm</location>
    </subcellularLocation>
    <subcellularLocation>
        <location evidence="1">Nucleus</location>
    </subcellularLocation>
</comment>
<feature type="region of interest" description="Disordered" evidence="13">
    <location>
        <begin position="1"/>
        <end position="104"/>
    </location>
</feature>
<keyword evidence="8" id="KW-0810">Translation regulation</keyword>
<evidence type="ECO:0000256" key="13">
    <source>
        <dbReference type="SAM" id="MobiDB-lite"/>
    </source>
</evidence>
<evidence type="ECO:0000256" key="5">
    <source>
        <dbReference type="ARBA" id="ARBA00022490"/>
    </source>
</evidence>
<keyword evidence="11" id="KW-0508">mRNA splicing</keyword>
<sequence>MAATATAPRRKRTIGTRRRTEDDDNDEGIDALDLDDDSMTEGSVVSDEHDPADDSDTSNIDETSPTIPNAKKTLGNGAAKHGARRQAGAAARKSPAPKPADPAIAETGTMLDKLSLSNKEHQAEELEFDDVKSTVSVKENAPVIVSSASYSVKQPRAPVHEQKRREHEEYRKARDADPAFVPNRGAFFLHDHRHSGPAANGFRPSGRPIRGRERGPFGGPFPPRSQFQSIADVSVKWEHDMHQEVAEPPMAHRPTRQMPEREGPPNGNGIIPYAPAPKEPINRAMSTEKTYATTTVRVFIPTLMKEPKTFPGMVLKVYTKLPDHRPPLRRDKPVRISLPDHTPPIMPRYVFPAHDRSFVFIPRALRPNQQRARGRGPRSIIGSGGFSRRTSIWGGSIYGSIYSPSVALSRRSSIAPDIGREFILSPTGSAISRAPMPVDGSRPVVRLPPSAQSQVPAVTIPVQPSVPAASAPAAATETSINDLPPPQTHPLPQKPTFQENKPANLPIHQPRPQKTVSVENIESPVRPANVPTPFQQAFHHQVPPQMPNGYVHDAHARHPSYHSQVSAATPLSQIPERAIHAAPFQPNTFAQPGYYAQSYPMQQQPGYYYPPPQPYATNMGPNANAPAFVPGGQQGPPPVSYAASAQGDATGQAQAQNLVTQELNGTVYYFNANELPAAVAGFPPPYPPPQQYAVGMVPPVGPDGFYYPQPTPGMVYYPQ</sequence>
<evidence type="ECO:0000256" key="9">
    <source>
        <dbReference type="ARBA" id="ARBA00022884"/>
    </source>
</evidence>
<dbReference type="GO" id="GO:0006417">
    <property type="term" value="P:regulation of translation"/>
    <property type="evidence" value="ECO:0007669"/>
    <property type="project" value="UniProtKB-KW"/>
</dbReference>
<evidence type="ECO:0000256" key="4">
    <source>
        <dbReference type="ARBA" id="ARBA00022448"/>
    </source>
</evidence>
<evidence type="ECO:0000313" key="15">
    <source>
        <dbReference type="EMBL" id="KAK4463356.1"/>
    </source>
</evidence>
<evidence type="ECO:0000313" key="16">
    <source>
        <dbReference type="Proteomes" id="UP001321749"/>
    </source>
</evidence>
<reference evidence="15" key="2">
    <citation type="submission" date="2023-06" db="EMBL/GenBank/DDBJ databases">
        <authorList>
            <consortium name="Lawrence Berkeley National Laboratory"/>
            <person name="Mondo S.J."/>
            <person name="Hensen N."/>
            <person name="Bonometti L."/>
            <person name="Westerberg I."/>
            <person name="Brannstrom I.O."/>
            <person name="Guillou S."/>
            <person name="Cros-Aarteil S."/>
            <person name="Calhoun S."/>
            <person name="Haridas S."/>
            <person name="Kuo A."/>
            <person name="Pangilinan J."/>
            <person name="Riley R."/>
            <person name="Labutti K."/>
            <person name="Andreopoulos B."/>
            <person name="Lipzen A."/>
            <person name="Chen C."/>
            <person name="Yanf M."/>
            <person name="Daum C."/>
            <person name="Ng V."/>
            <person name="Clum A."/>
            <person name="Steindorff A."/>
            <person name="Ohm R."/>
            <person name="Martin F."/>
            <person name="Silar P."/>
            <person name="Natvig D."/>
            <person name="Lalanne C."/>
            <person name="Gautier V."/>
            <person name="Ament-Velasquez S.L."/>
            <person name="Kruys A."/>
            <person name="Hutchinson M.I."/>
            <person name="Powell A.J."/>
            <person name="Barry K."/>
            <person name="Miller A.N."/>
            <person name="Grigoriev I.V."/>
            <person name="Debuchy R."/>
            <person name="Gladieux P."/>
            <person name="Thoren M.H."/>
            <person name="Johannesson H."/>
        </authorList>
    </citation>
    <scope>NUCLEOTIDE SEQUENCE</scope>
    <source>
        <strain evidence="15">PSN324</strain>
    </source>
</reference>
<keyword evidence="4" id="KW-0813">Transport</keyword>
<evidence type="ECO:0000256" key="1">
    <source>
        <dbReference type="ARBA" id="ARBA00004123"/>
    </source>
</evidence>
<dbReference type="GO" id="GO:0051028">
    <property type="term" value="P:mRNA transport"/>
    <property type="evidence" value="ECO:0007669"/>
    <property type="project" value="UniProtKB-KW"/>
</dbReference>
<organism evidence="15 16">
    <name type="scientific">Cladorrhinum samala</name>
    <dbReference type="NCBI Taxonomy" id="585594"/>
    <lineage>
        <taxon>Eukaryota</taxon>
        <taxon>Fungi</taxon>
        <taxon>Dikarya</taxon>
        <taxon>Ascomycota</taxon>
        <taxon>Pezizomycotina</taxon>
        <taxon>Sordariomycetes</taxon>
        <taxon>Sordariomycetidae</taxon>
        <taxon>Sordariales</taxon>
        <taxon>Podosporaceae</taxon>
        <taxon>Cladorrhinum</taxon>
    </lineage>
</organism>
<dbReference type="GO" id="GO:0006397">
    <property type="term" value="P:mRNA processing"/>
    <property type="evidence" value="ECO:0007669"/>
    <property type="project" value="UniProtKB-KW"/>
</dbReference>
<protein>
    <submittedName>
        <fullName evidence="15">CASC3/Barentsz eIF4AIII binding-domain-containing protein</fullName>
    </submittedName>
</protein>
<evidence type="ECO:0000256" key="6">
    <source>
        <dbReference type="ARBA" id="ARBA00022664"/>
    </source>
</evidence>
<dbReference type="AlphaFoldDB" id="A0AAV9HW98"/>
<evidence type="ECO:0000256" key="12">
    <source>
        <dbReference type="ARBA" id="ARBA00023242"/>
    </source>
</evidence>
<gene>
    <name evidence="15" type="ORF">QBC42DRAFT_173691</name>
</gene>
<feature type="compositionally biased region" description="Acidic residues" evidence="13">
    <location>
        <begin position="22"/>
        <end position="39"/>
    </location>
</feature>
<dbReference type="GO" id="GO:0005737">
    <property type="term" value="C:cytoplasm"/>
    <property type="evidence" value="ECO:0007669"/>
    <property type="project" value="UniProtKB-SubCell"/>
</dbReference>
<dbReference type="Proteomes" id="UP001321749">
    <property type="component" value="Unassembled WGS sequence"/>
</dbReference>
<evidence type="ECO:0000256" key="10">
    <source>
        <dbReference type="ARBA" id="ARBA00023161"/>
    </source>
</evidence>
<evidence type="ECO:0000256" key="2">
    <source>
        <dbReference type="ARBA" id="ARBA00004496"/>
    </source>
</evidence>
<dbReference type="GO" id="GO:0008380">
    <property type="term" value="P:RNA splicing"/>
    <property type="evidence" value="ECO:0007669"/>
    <property type="project" value="UniProtKB-KW"/>
</dbReference>
<keyword evidence="10" id="KW-0866">Nonsense-mediated mRNA decay</keyword>
<keyword evidence="9" id="KW-0694">RNA-binding</keyword>
<evidence type="ECO:0000256" key="11">
    <source>
        <dbReference type="ARBA" id="ARBA00023187"/>
    </source>
</evidence>
<evidence type="ECO:0000256" key="8">
    <source>
        <dbReference type="ARBA" id="ARBA00022845"/>
    </source>
</evidence>
<keyword evidence="5" id="KW-0963">Cytoplasm</keyword>
<evidence type="ECO:0000256" key="7">
    <source>
        <dbReference type="ARBA" id="ARBA00022816"/>
    </source>
</evidence>
<feature type="compositionally biased region" description="Basic and acidic residues" evidence="13">
    <location>
        <begin position="158"/>
        <end position="174"/>
    </location>
</feature>